<proteinExistence type="predicted"/>
<gene>
    <name evidence="2" type="ORF">MAR_001834</name>
</gene>
<organism evidence="2 3">
    <name type="scientific">Mya arenaria</name>
    <name type="common">Soft-shell clam</name>
    <dbReference type="NCBI Taxonomy" id="6604"/>
    <lineage>
        <taxon>Eukaryota</taxon>
        <taxon>Metazoa</taxon>
        <taxon>Spiralia</taxon>
        <taxon>Lophotrochozoa</taxon>
        <taxon>Mollusca</taxon>
        <taxon>Bivalvia</taxon>
        <taxon>Autobranchia</taxon>
        <taxon>Heteroconchia</taxon>
        <taxon>Euheterodonta</taxon>
        <taxon>Imparidentia</taxon>
        <taxon>Neoheterodontei</taxon>
        <taxon>Myida</taxon>
        <taxon>Myoidea</taxon>
        <taxon>Myidae</taxon>
        <taxon>Mya</taxon>
    </lineage>
</organism>
<dbReference type="Proteomes" id="UP001164746">
    <property type="component" value="Chromosome 11"/>
</dbReference>
<feature type="region of interest" description="Disordered" evidence="1">
    <location>
        <begin position="1"/>
        <end position="53"/>
    </location>
</feature>
<name>A0ABY7FGB1_MYAAR</name>
<dbReference type="EMBL" id="CP111022">
    <property type="protein sequence ID" value="WAR19996.1"/>
    <property type="molecule type" value="Genomic_DNA"/>
</dbReference>
<evidence type="ECO:0000313" key="2">
    <source>
        <dbReference type="EMBL" id="WAR19996.1"/>
    </source>
</evidence>
<protein>
    <submittedName>
        <fullName evidence="2">Uncharacterized protein</fullName>
    </submittedName>
</protein>
<keyword evidence="3" id="KW-1185">Reference proteome</keyword>
<evidence type="ECO:0000256" key="1">
    <source>
        <dbReference type="SAM" id="MobiDB-lite"/>
    </source>
</evidence>
<sequence>MHEIHEAKKSSGQKKDNSIHRIISERVAKKEDNSRTQPGKSEAKKVEHQEEKQQTKVLTDYLKNLHDKYNAEYPENTMSLSTFSRLRPTNVLIASFISRNTCQCIHHQNMALKVQSLRKAGVRISENPENLLLHKDDMDQLLQSLPDKIIYRVWQKVDIGNGKT</sequence>
<feature type="compositionally biased region" description="Basic and acidic residues" evidence="1">
    <location>
        <begin position="41"/>
        <end position="53"/>
    </location>
</feature>
<accession>A0ABY7FGB1</accession>
<evidence type="ECO:0000313" key="3">
    <source>
        <dbReference type="Proteomes" id="UP001164746"/>
    </source>
</evidence>
<reference evidence="2" key="1">
    <citation type="submission" date="2022-11" db="EMBL/GenBank/DDBJ databases">
        <title>Centuries of genome instability and evolution in soft-shell clam transmissible cancer (bioRxiv).</title>
        <authorList>
            <person name="Hart S.F.M."/>
            <person name="Yonemitsu M.A."/>
            <person name="Giersch R.M."/>
            <person name="Beal B.F."/>
            <person name="Arriagada G."/>
            <person name="Davis B.W."/>
            <person name="Ostrander E.A."/>
            <person name="Goff S.P."/>
            <person name="Metzger M.J."/>
        </authorList>
    </citation>
    <scope>NUCLEOTIDE SEQUENCE</scope>
    <source>
        <strain evidence="2">MELC-2E11</strain>
        <tissue evidence="2">Siphon/mantle</tissue>
    </source>
</reference>
<feature type="compositionally biased region" description="Basic and acidic residues" evidence="1">
    <location>
        <begin position="1"/>
        <end position="34"/>
    </location>
</feature>